<dbReference type="GO" id="GO:0008794">
    <property type="term" value="F:arsenate reductase (glutaredoxin) activity"/>
    <property type="evidence" value="ECO:0007669"/>
    <property type="project" value="UniProtKB-EC"/>
</dbReference>
<dbReference type="PANTHER" id="PTHR30041:SF4">
    <property type="entry name" value="ARSENATE REDUCTASE"/>
    <property type="match status" value="1"/>
</dbReference>
<reference evidence="5 6" key="1">
    <citation type="journal article" date="2023" name="Ecotoxicol. Environ. Saf.">
        <title>Mercury remediation potential of mercury-resistant strain Rheinheimera metallidurans sp. nov. isolated from a municipal waste dumping site.</title>
        <authorList>
            <person name="Yadav V."/>
            <person name="Manjhi A."/>
            <person name="Vadakedath N."/>
        </authorList>
    </citation>
    <scope>NUCLEOTIDE SEQUENCE [LARGE SCALE GENOMIC DNA]</scope>
    <source>
        <strain evidence="5 6">E-49</strain>
    </source>
</reference>
<dbReference type="SUPFAM" id="SSF52833">
    <property type="entry name" value="Thioredoxin-like"/>
    <property type="match status" value="1"/>
</dbReference>
<evidence type="ECO:0000256" key="2">
    <source>
        <dbReference type="ARBA" id="ARBA00023002"/>
    </source>
</evidence>
<accession>A0ABU8C8R0</accession>
<name>A0ABU8C8R0_9GAMM</name>
<proteinExistence type="inferred from homology"/>
<comment type="caution">
    <text evidence="5">The sequence shown here is derived from an EMBL/GenBank/DDBJ whole genome shotgun (WGS) entry which is preliminary data.</text>
</comment>
<evidence type="ECO:0000256" key="1">
    <source>
        <dbReference type="ARBA" id="ARBA00007198"/>
    </source>
</evidence>
<dbReference type="PANTHER" id="PTHR30041">
    <property type="entry name" value="ARSENATE REDUCTASE"/>
    <property type="match status" value="1"/>
</dbReference>
<gene>
    <name evidence="5" type="primary">arsC</name>
    <name evidence="5" type="ORF">MN202_13730</name>
</gene>
<evidence type="ECO:0000313" key="5">
    <source>
        <dbReference type="EMBL" id="MEH8018297.1"/>
    </source>
</evidence>
<organism evidence="5 6">
    <name type="scientific">Rheinheimera muenzenbergensis</name>
    <dbReference type="NCBI Taxonomy" id="1193628"/>
    <lineage>
        <taxon>Bacteria</taxon>
        <taxon>Pseudomonadati</taxon>
        <taxon>Pseudomonadota</taxon>
        <taxon>Gammaproteobacteria</taxon>
        <taxon>Chromatiales</taxon>
        <taxon>Chromatiaceae</taxon>
        <taxon>Rheinheimera</taxon>
    </lineage>
</organism>
<evidence type="ECO:0000313" key="6">
    <source>
        <dbReference type="Proteomes" id="UP001375382"/>
    </source>
</evidence>
<dbReference type="PROSITE" id="PS51353">
    <property type="entry name" value="ARSC"/>
    <property type="match status" value="1"/>
</dbReference>
<comment type="similarity">
    <text evidence="1 3 4">Belongs to the ArsC family.</text>
</comment>
<dbReference type="Proteomes" id="UP001375382">
    <property type="component" value="Unassembled WGS sequence"/>
</dbReference>
<protein>
    <recommendedName>
        <fullName evidence="4">Arsenate reductase</fullName>
        <ecNumber evidence="4">1.20.4.1</ecNumber>
    </recommendedName>
</protein>
<dbReference type="EC" id="1.20.4.1" evidence="4"/>
<dbReference type="InterPro" id="IPR006659">
    <property type="entry name" value="Arsenate_reductase"/>
</dbReference>
<dbReference type="Gene3D" id="3.40.30.10">
    <property type="entry name" value="Glutaredoxin"/>
    <property type="match status" value="1"/>
</dbReference>
<dbReference type="NCBIfam" id="TIGR00014">
    <property type="entry name" value="arsC"/>
    <property type="match status" value="1"/>
</dbReference>
<keyword evidence="6" id="KW-1185">Reference proteome</keyword>
<sequence length="114" mass="12617">MLKIYHNPRCSKSRETLALLTEHSSSIEVIEYLKTPPTEQDLRQLLSLLGISARQLLRSKEPEYAALGLDNTALTEQQLITAMLNTPKLIERPIVVNGNKAAIGRPASNVLAIL</sequence>
<keyword evidence="2 4" id="KW-0560">Oxidoreductase</keyword>
<comment type="catalytic activity">
    <reaction evidence="4">
        <text>[glutaredoxin]-dithiol + arsenate + glutathione + H(+) = glutathionyl-S-S-[glutaredoxin] + arsenite + H2O</text>
        <dbReference type="Rhea" id="RHEA:22016"/>
        <dbReference type="Rhea" id="RHEA-COMP:10729"/>
        <dbReference type="Rhea" id="RHEA-COMP:17668"/>
        <dbReference type="ChEBI" id="CHEBI:15377"/>
        <dbReference type="ChEBI" id="CHEBI:15378"/>
        <dbReference type="ChEBI" id="CHEBI:29242"/>
        <dbReference type="ChEBI" id="CHEBI:29950"/>
        <dbReference type="ChEBI" id="CHEBI:48597"/>
        <dbReference type="ChEBI" id="CHEBI:57925"/>
        <dbReference type="ChEBI" id="CHEBI:146199"/>
        <dbReference type="EC" id="1.20.4.1"/>
    </reaction>
</comment>
<dbReference type="InterPro" id="IPR036249">
    <property type="entry name" value="Thioredoxin-like_sf"/>
</dbReference>
<evidence type="ECO:0000256" key="3">
    <source>
        <dbReference type="PROSITE-ProRule" id="PRU01282"/>
    </source>
</evidence>
<evidence type="ECO:0000256" key="4">
    <source>
        <dbReference type="RuleBase" id="RU362029"/>
    </source>
</evidence>
<dbReference type="InterPro" id="IPR006660">
    <property type="entry name" value="Arsenate_reductase-like"/>
</dbReference>
<dbReference type="RefSeq" id="WP_335736702.1">
    <property type="nucleotide sequence ID" value="NZ_JALAAR010000011.1"/>
</dbReference>
<dbReference type="Pfam" id="PF03960">
    <property type="entry name" value="ArsC"/>
    <property type="match status" value="1"/>
</dbReference>
<dbReference type="EMBL" id="JALAAR010000011">
    <property type="protein sequence ID" value="MEH8018297.1"/>
    <property type="molecule type" value="Genomic_DNA"/>
</dbReference>
<dbReference type="CDD" id="cd03034">
    <property type="entry name" value="ArsC_ArsC"/>
    <property type="match status" value="1"/>
</dbReference>